<dbReference type="EC" id="6.1.1.21" evidence="11"/>
<evidence type="ECO:0000256" key="6">
    <source>
        <dbReference type="ARBA" id="ARBA00022741"/>
    </source>
</evidence>
<keyword evidence="15" id="KW-1185">Reference proteome</keyword>
<evidence type="ECO:0000256" key="7">
    <source>
        <dbReference type="ARBA" id="ARBA00022840"/>
    </source>
</evidence>
<evidence type="ECO:0000259" key="13">
    <source>
        <dbReference type="PROSITE" id="PS50862"/>
    </source>
</evidence>
<comment type="subunit">
    <text evidence="3 11">Homodimer.</text>
</comment>
<keyword evidence="9 11" id="KW-0030">Aminoacyl-tRNA synthetase</keyword>
<comment type="catalytic activity">
    <reaction evidence="10 11">
        <text>tRNA(His) + L-histidine + ATP = L-histidyl-tRNA(His) + AMP + diphosphate + H(+)</text>
        <dbReference type="Rhea" id="RHEA:17313"/>
        <dbReference type="Rhea" id="RHEA-COMP:9665"/>
        <dbReference type="Rhea" id="RHEA-COMP:9689"/>
        <dbReference type="ChEBI" id="CHEBI:15378"/>
        <dbReference type="ChEBI" id="CHEBI:30616"/>
        <dbReference type="ChEBI" id="CHEBI:33019"/>
        <dbReference type="ChEBI" id="CHEBI:57595"/>
        <dbReference type="ChEBI" id="CHEBI:78442"/>
        <dbReference type="ChEBI" id="CHEBI:78527"/>
        <dbReference type="ChEBI" id="CHEBI:456215"/>
        <dbReference type="EC" id="6.1.1.21"/>
    </reaction>
</comment>
<name>K9TQ13_9CYAN</name>
<dbReference type="GO" id="GO:0005737">
    <property type="term" value="C:cytoplasm"/>
    <property type="evidence" value="ECO:0007669"/>
    <property type="project" value="UniProtKB-SubCell"/>
</dbReference>
<dbReference type="eggNOG" id="COG0124">
    <property type="taxonomic scope" value="Bacteria"/>
</dbReference>
<dbReference type="HOGENOM" id="CLU_025113_1_1_3"/>
<reference evidence="14 15" key="1">
    <citation type="submission" date="2012-06" db="EMBL/GenBank/DDBJ databases">
        <title>Finished chromosome of genome of Oscillatoria acuminata PCC 6304.</title>
        <authorList>
            <consortium name="US DOE Joint Genome Institute"/>
            <person name="Gugger M."/>
            <person name="Coursin T."/>
            <person name="Rippka R."/>
            <person name="Tandeau De Marsac N."/>
            <person name="Huntemann M."/>
            <person name="Wei C.-L."/>
            <person name="Han J."/>
            <person name="Detter J.C."/>
            <person name="Han C."/>
            <person name="Tapia R."/>
            <person name="Davenport K."/>
            <person name="Daligault H."/>
            <person name="Erkkila T."/>
            <person name="Gu W."/>
            <person name="Munk A.C.C."/>
            <person name="Teshima H."/>
            <person name="Xu Y."/>
            <person name="Chain P."/>
            <person name="Chen A."/>
            <person name="Krypides N."/>
            <person name="Mavromatis K."/>
            <person name="Markowitz V."/>
            <person name="Szeto E."/>
            <person name="Ivanova N."/>
            <person name="Mikhailova N."/>
            <person name="Ovchinnikova G."/>
            <person name="Pagani I."/>
            <person name="Pati A."/>
            <person name="Goodwin L."/>
            <person name="Peters L."/>
            <person name="Pitluck S."/>
            <person name="Woyke T."/>
            <person name="Kerfeld C."/>
        </authorList>
    </citation>
    <scope>NUCLEOTIDE SEQUENCE [LARGE SCALE GENOMIC DNA]</scope>
    <source>
        <strain evidence="14 15">PCC 6304</strain>
    </source>
</reference>
<dbReference type="InterPro" id="IPR015807">
    <property type="entry name" value="His-tRNA-ligase"/>
</dbReference>
<evidence type="ECO:0000256" key="8">
    <source>
        <dbReference type="ARBA" id="ARBA00022917"/>
    </source>
</evidence>
<evidence type="ECO:0000256" key="3">
    <source>
        <dbReference type="ARBA" id="ARBA00011738"/>
    </source>
</evidence>
<dbReference type="PROSITE" id="PS50862">
    <property type="entry name" value="AA_TRNA_LIGASE_II"/>
    <property type="match status" value="1"/>
</dbReference>
<keyword evidence="4 11" id="KW-0963">Cytoplasm</keyword>
<evidence type="ECO:0000256" key="1">
    <source>
        <dbReference type="ARBA" id="ARBA00004496"/>
    </source>
</evidence>
<dbReference type="NCBIfam" id="TIGR00442">
    <property type="entry name" value="hisS"/>
    <property type="match status" value="1"/>
</dbReference>
<dbReference type="Pfam" id="PF13393">
    <property type="entry name" value="tRNA-synt_His"/>
    <property type="match status" value="2"/>
</dbReference>
<dbReference type="KEGG" id="oac:Oscil6304_4730"/>
<dbReference type="SUPFAM" id="SSF55681">
    <property type="entry name" value="Class II aaRS and biotin synthetases"/>
    <property type="match status" value="1"/>
</dbReference>
<feature type="binding site" evidence="12">
    <location>
        <begin position="284"/>
        <end position="285"/>
    </location>
    <ligand>
        <name>L-histidine</name>
        <dbReference type="ChEBI" id="CHEBI:57595"/>
    </ligand>
</feature>
<keyword evidence="5 11" id="KW-0436">Ligase</keyword>
<dbReference type="InterPro" id="IPR041715">
    <property type="entry name" value="HisRS-like_core"/>
</dbReference>
<protein>
    <recommendedName>
        <fullName evidence="11">Histidine--tRNA ligase</fullName>
        <ecNumber evidence="11">6.1.1.21</ecNumber>
    </recommendedName>
    <alternativeName>
        <fullName evidence="11">Histidyl-tRNA synthetase</fullName>
        <shortName evidence="11">HisRS</shortName>
    </alternativeName>
</protein>
<dbReference type="CDD" id="cd00859">
    <property type="entry name" value="HisRS_anticodon"/>
    <property type="match status" value="1"/>
</dbReference>
<dbReference type="InterPro" id="IPR033656">
    <property type="entry name" value="HisRS_anticodon"/>
</dbReference>
<feature type="domain" description="Aminoacyl-transfer RNA synthetases class-II family profile" evidence="13">
    <location>
        <begin position="25"/>
        <end position="347"/>
    </location>
</feature>
<dbReference type="GO" id="GO:0006427">
    <property type="term" value="P:histidyl-tRNA aminoacylation"/>
    <property type="evidence" value="ECO:0007669"/>
    <property type="project" value="UniProtKB-UniRule"/>
</dbReference>
<keyword evidence="6 11" id="KW-0547">Nucleotide-binding</keyword>
<keyword evidence="7 11" id="KW-0067">ATP-binding</keyword>
<evidence type="ECO:0000313" key="14">
    <source>
        <dbReference type="EMBL" id="AFY84241.1"/>
    </source>
</evidence>
<dbReference type="STRING" id="56110.Oscil6304_4730"/>
<dbReference type="InterPro" id="IPR045864">
    <property type="entry name" value="aa-tRNA-synth_II/BPL/LPL"/>
</dbReference>
<comment type="subcellular location">
    <subcellularLocation>
        <location evidence="1 11">Cytoplasm</location>
    </subcellularLocation>
</comment>
<evidence type="ECO:0000313" key="15">
    <source>
        <dbReference type="Proteomes" id="UP000010367"/>
    </source>
</evidence>
<feature type="binding site" evidence="12">
    <location>
        <position position="153"/>
    </location>
    <ligand>
        <name>L-histidine</name>
        <dbReference type="ChEBI" id="CHEBI:57595"/>
    </ligand>
</feature>
<accession>K9TQ13</accession>
<dbReference type="GO" id="GO:0004821">
    <property type="term" value="F:histidine-tRNA ligase activity"/>
    <property type="evidence" value="ECO:0007669"/>
    <property type="project" value="UniProtKB-UniRule"/>
</dbReference>
<dbReference type="Gene3D" id="3.40.50.800">
    <property type="entry name" value="Anticodon-binding domain"/>
    <property type="match status" value="1"/>
</dbReference>
<dbReference type="Pfam" id="PF03129">
    <property type="entry name" value="HGTP_anticodon"/>
    <property type="match status" value="1"/>
</dbReference>
<dbReference type="InterPro" id="IPR004516">
    <property type="entry name" value="HisRS/HisZ"/>
</dbReference>
<organism evidence="14 15">
    <name type="scientific">Oscillatoria acuminata PCC 6304</name>
    <dbReference type="NCBI Taxonomy" id="56110"/>
    <lineage>
        <taxon>Bacteria</taxon>
        <taxon>Bacillati</taxon>
        <taxon>Cyanobacteriota</taxon>
        <taxon>Cyanophyceae</taxon>
        <taxon>Oscillatoriophycideae</taxon>
        <taxon>Oscillatoriales</taxon>
        <taxon>Oscillatoriaceae</taxon>
        <taxon>Oscillatoria</taxon>
    </lineage>
</organism>
<dbReference type="GO" id="GO:0005524">
    <property type="term" value="F:ATP binding"/>
    <property type="evidence" value="ECO:0007669"/>
    <property type="project" value="UniProtKB-UniRule"/>
</dbReference>
<evidence type="ECO:0000256" key="9">
    <source>
        <dbReference type="ARBA" id="ARBA00023146"/>
    </source>
</evidence>
<dbReference type="HAMAP" id="MF_00127">
    <property type="entry name" value="His_tRNA_synth"/>
    <property type="match status" value="1"/>
</dbReference>
<dbReference type="PIRSF" id="PIRSF001549">
    <property type="entry name" value="His-tRNA_synth"/>
    <property type="match status" value="1"/>
</dbReference>
<dbReference type="SUPFAM" id="SSF52954">
    <property type="entry name" value="Class II aaRS ABD-related"/>
    <property type="match status" value="1"/>
</dbReference>
<feature type="binding site" evidence="12">
    <location>
        <position position="135"/>
    </location>
    <ligand>
        <name>L-histidine</name>
        <dbReference type="ChEBI" id="CHEBI:57595"/>
    </ligand>
</feature>
<comment type="similarity">
    <text evidence="2 11">Belongs to the class-II aminoacyl-tRNA synthetase family.</text>
</comment>
<evidence type="ECO:0000256" key="10">
    <source>
        <dbReference type="ARBA" id="ARBA00047639"/>
    </source>
</evidence>
<feature type="binding site" evidence="12">
    <location>
        <begin position="104"/>
        <end position="106"/>
    </location>
    <ligand>
        <name>L-histidine</name>
        <dbReference type="ChEBI" id="CHEBI:57595"/>
    </ligand>
</feature>
<dbReference type="CDD" id="cd00773">
    <property type="entry name" value="HisRS-like_core"/>
    <property type="match status" value="1"/>
</dbReference>
<feature type="binding site" evidence="12">
    <location>
        <position position="280"/>
    </location>
    <ligand>
        <name>L-histidine</name>
        <dbReference type="ChEBI" id="CHEBI:57595"/>
    </ligand>
</feature>
<sequence>MKSPILADFMWEIAAIENEAMGAIQALRGTRDILPAEVGYWQKVEAVVREILGKASYREIRTPIFELTSLFERGIGEATDVVGKEMYSFQSRGKKPYSMTLRPEGTAGVVRAYIEQKLHTAGGVQRLWYTGPMFRYERPQAGRQRQFHQVGVEVLGTADPRADVEAIAIATDILQTLGLKNLQLDLNSVGNSEDRQRYREALIAYLTPYQGELDPDSQDRLTRNPLRILDSKDKRTGEIVQDAPKLGDYLCDDSKRHFERVQNLLTQLGIPYQLNHRLVRGLDYYSHTAFEIISDDLGAQATVCGGGRYDNLVSQLGGPETPAVGWAIGLERLIILLQELDTLPQSPLDFYVVSRGEQAEENALVLAQKLRHAGFSAEVDLSGSAFGKQFKRGDRSGAAACLILGDEEAQNQTVQLKWLATGEQKAMTQADLLAKPDELRQQLQTPNP</sequence>
<dbReference type="FunCoup" id="K9TQ13">
    <property type="interactions" value="514"/>
</dbReference>
<dbReference type="PANTHER" id="PTHR43707">
    <property type="entry name" value="HISTIDYL-TRNA SYNTHETASE"/>
    <property type="match status" value="1"/>
</dbReference>
<evidence type="ECO:0000256" key="5">
    <source>
        <dbReference type="ARBA" id="ARBA00022598"/>
    </source>
</evidence>
<keyword evidence="8 11" id="KW-0648">Protein biosynthesis</keyword>
<evidence type="ECO:0000256" key="2">
    <source>
        <dbReference type="ARBA" id="ARBA00008226"/>
    </source>
</evidence>
<dbReference type="InParanoid" id="K9TQ13"/>
<evidence type="ECO:0000256" key="11">
    <source>
        <dbReference type="HAMAP-Rule" id="MF_00127"/>
    </source>
</evidence>
<dbReference type="Gene3D" id="3.30.930.10">
    <property type="entry name" value="Bira Bifunctional Protein, Domain 2"/>
    <property type="match status" value="1"/>
</dbReference>
<feature type="binding site" evidence="12">
    <location>
        <position position="149"/>
    </location>
    <ligand>
        <name>L-histidine</name>
        <dbReference type="ChEBI" id="CHEBI:57595"/>
    </ligand>
</feature>
<dbReference type="EMBL" id="CP003607">
    <property type="protein sequence ID" value="AFY84241.1"/>
    <property type="molecule type" value="Genomic_DNA"/>
</dbReference>
<evidence type="ECO:0000256" key="12">
    <source>
        <dbReference type="PIRSR" id="PIRSR001549-1"/>
    </source>
</evidence>
<gene>
    <name evidence="11" type="primary">hisS</name>
    <name evidence="14" type="ORF">Oscil6304_4730</name>
</gene>
<proteinExistence type="inferred from homology"/>
<dbReference type="Proteomes" id="UP000010367">
    <property type="component" value="Chromosome"/>
</dbReference>
<dbReference type="InterPro" id="IPR006195">
    <property type="entry name" value="aa-tRNA-synth_II"/>
</dbReference>
<dbReference type="FunFam" id="3.30.930.10:FF:000005">
    <property type="entry name" value="Histidine--tRNA ligase"/>
    <property type="match status" value="1"/>
</dbReference>
<dbReference type="InterPro" id="IPR004154">
    <property type="entry name" value="Anticodon-bd"/>
</dbReference>
<dbReference type="AlphaFoldDB" id="K9TQ13"/>
<dbReference type="PANTHER" id="PTHR43707:SF1">
    <property type="entry name" value="HISTIDINE--TRNA LIGASE, MITOCHONDRIAL-RELATED"/>
    <property type="match status" value="1"/>
</dbReference>
<evidence type="ECO:0000256" key="4">
    <source>
        <dbReference type="ARBA" id="ARBA00022490"/>
    </source>
</evidence>
<dbReference type="InterPro" id="IPR036621">
    <property type="entry name" value="Anticodon-bd_dom_sf"/>
</dbReference>
<dbReference type="PATRIC" id="fig|56110.3.peg.5756"/>